<evidence type="ECO:0000313" key="1">
    <source>
        <dbReference type="EMBL" id="BBA95581.1"/>
    </source>
</evidence>
<dbReference type="EMBL" id="AP018365">
    <property type="protein sequence ID" value="BBA95581.1"/>
    <property type="molecule type" value="Genomic_DNA"/>
</dbReference>
<keyword evidence="2" id="KW-1185">Reference proteome</keyword>
<reference evidence="1 2" key="1">
    <citation type="journal article" date="2010" name="J. Bacteriol.">
        <title>Biochemical characterization of a novel indole prenyltransferase from Streptomyces sp. SN-593.</title>
        <authorList>
            <person name="Takahashi S."/>
            <person name="Takagi H."/>
            <person name="Toyoda A."/>
            <person name="Uramoto M."/>
            <person name="Nogawa T."/>
            <person name="Ueki M."/>
            <person name="Sakaki Y."/>
            <person name="Osada H."/>
        </authorList>
    </citation>
    <scope>NUCLEOTIDE SEQUENCE [LARGE SCALE GENOMIC DNA]</scope>
    <source>
        <strain evidence="1 2">SN-593</strain>
    </source>
</reference>
<sequence>MFVLGHLVSLAESGAFPDVDLAAGELGMTTMLPDLISCHDWGYNDAWSLAGQGKRAELVLAHMLGDAVVHYGAHWRGHVRKSGWAYLRMGLVARRYDEFHTRAEERGWRRPGLERDSRRGWAHTIVEYSIDQWLADRRDLGALHERVRAAAGRTAADLAWVTDLVAEHVITPSKPIETQPYRYCGALTRSTEPDEMHLRGLALKFRLTEEPEVLEWLRGWLREVWAGVGEEEMADVMATLAEVSADPVRFGYPLEISRFTAGHPPPPRWPAARSAPAV</sequence>
<accession>A0A7U3UN51</accession>
<dbReference type="KEGG" id="arev:RVR_493"/>
<name>A0A7U3UN51_9ACTN</name>
<dbReference type="Proteomes" id="UP000595703">
    <property type="component" value="Chromosome"/>
</dbReference>
<organism evidence="1 2">
    <name type="scientific">Actinacidiphila reveromycinica</name>
    <dbReference type="NCBI Taxonomy" id="659352"/>
    <lineage>
        <taxon>Bacteria</taxon>
        <taxon>Bacillati</taxon>
        <taxon>Actinomycetota</taxon>
        <taxon>Actinomycetes</taxon>
        <taxon>Kitasatosporales</taxon>
        <taxon>Streptomycetaceae</taxon>
        <taxon>Actinacidiphila</taxon>
    </lineage>
</organism>
<dbReference type="RefSeq" id="WP_202232093.1">
    <property type="nucleotide sequence ID" value="NZ_AP018365.1"/>
</dbReference>
<dbReference type="AlphaFoldDB" id="A0A7U3UN51"/>
<proteinExistence type="predicted"/>
<reference evidence="1 2" key="4">
    <citation type="journal article" date="2020" name="Sci. Rep.">
        <title>beta-carboline chemical signals induce reveromycin production through a LuxR family regulator in Streptomyces sp. SN-593.</title>
        <authorList>
            <person name="Panthee S."/>
            <person name="Kito N."/>
            <person name="Hayashi T."/>
            <person name="Shimizu T."/>
            <person name="Ishikawa J."/>
            <person name="Hamamoto H."/>
            <person name="Osada H."/>
            <person name="Takahashi S."/>
        </authorList>
    </citation>
    <scope>NUCLEOTIDE SEQUENCE [LARGE SCALE GENOMIC DNA]</scope>
    <source>
        <strain evidence="1 2">SN-593</strain>
    </source>
</reference>
<gene>
    <name evidence="1" type="ORF">RVR_493</name>
</gene>
<reference evidence="1 2" key="2">
    <citation type="journal article" date="2011" name="J. Antibiot.">
        <title>Furaquinocins I and J: novel polyketide isoprenoid hybrid compounds from Streptomyces reveromyceticus SN-593.</title>
        <authorList>
            <person name="Panthee S."/>
            <person name="Takahashi S."/>
            <person name="Takagi H."/>
            <person name="Nogawa T."/>
            <person name="Oowada E."/>
            <person name="Uramoto M."/>
            <person name="Osada H."/>
        </authorList>
    </citation>
    <scope>NUCLEOTIDE SEQUENCE [LARGE SCALE GENOMIC DNA]</scope>
    <source>
        <strain evidence="1 2">SN-593</strain>
    </source>
</reference>
<evidence type="ECO:0000313" key="2">
    <source>
        <dbReference type="Proteomes" id="UP000595703"/>
    </source>
</evidence>
<protein>
    <submittedName>
        <fullName evidence="1">Uncharacterized protein</fullName>
    </submittedName>
</protein>
<reference evidence="1 2" key="3">
    <citation type="journal article" date="2011" name="Nat. Chem. Biol.">
        <title>Reveromycin A biosynthesis uses RevG and RevJ for stereospecific spiroacetal formation.</title>
        <authorList>
            <person name="Takahashi S."/>
            <person name="Toyoda A."/>
            <person name="Sekiyama Y."/>
            <person name="Takagi H."/>
            <person name="Nogawa T."/>
            <person name="Uramoto M."/>
            <person name="Suzuki R."/>
            <person name="Koshino H."/>
            <person name="Kumano T."/>
            <person name="Panthee S."/>
            <person name="Dairi T."/>
            <person name="Ishikawa J."/>
            <person name="Ikeda H."/>
            <person name="Sakaki Y."/>
            <person name="Osada H."/>
        </authorList>
    </citation>
    <scope>NUCLEOTIDE SEQUENCE [LARGE SCALE GENOMIC DNA]</scope>
    <source>
        <strain evidence="1 2">SN-593</strain>
    </source>
</reference>